<accession>A0A7R8UWC3</accession>
<dbReference type="Gene3D" id="1.20.1270.60">
    <property type="entry name" value="Arfaptin homology (AH) domain/BAR domain"/>
    <property type="match status" value="1"/>
</dbReference>
<feature type="coiled-coil region" evidence="6">
    <location>
        <begin position="118"/>
        <end position="145"/>
    </location>
</feature>
<dbReference type="InterPro" id="IPR031160">
    <property type="entry name" value="F_BAR_dom"/>
</dbReference>
<name>A0A7R8UWC3_HERIL</name>
<dbReference type="EMBL" id="LR899012">
    <property type="protein sequence ID" value="CAD7088182.1"/>
    <property type="molecule type" value="Genomic_DNA"/>
</dbReference>
<feature type="region of interest" description="Disordered" evidence="7">
    <location>
        <begin position="731"/>
        <end position="758"/>
    </location>
</feature>
<dbReference type="SUPFAM" id="SSF50044">
    <property type="entry name" value="SH3-domain"/>
    <property type="match status" value="1"/>
</dbReference>
<dbReference type="FunFam" id="1.20.1270.60:FF:000094">
    <property type="entry name" value="SLIT-ROBO Rho GTPase-activating 2 protein"/>
    <property type="match status" value="1"/>
</dbReference>
<dbReference type="InterPro" id="IPR051627">
    <property type="entry name" value="SLIT-ROBO_RhoGAP"/>
</dbReference>
<feature type="region of interest" description="Disordered" evidence="7">
    <location>
        <begin position="954"/>
        <end position="1007"/>
    </location>
</feature>
<keyword evidence="12" id="KW-1185">Reference proteome</keyword>
<feature type="compositionally biased region" description="Polar residues" evidence="7">
    <location>
        <begin position="986"/>
        <end position="1007"/>
    </location>
</feature>
<dbReference type="FunFam" id="2.30.30.40:FF:000136">
    <property type="entry name" value="Rho GTPase activating protein 4"/>
    <property type="match status" value="1"/>
</dbReference>
<dbReference type="PROSITE" id="PS51741">
    <property type="entry name" value="F_BAR"/>
    <property type="match status" value="1"/>
</dbReference>
<evidence type="ECO:0000256" key="4">
    <source>
        <dbReference type="PROSITE-ProRule" id="PRU00192"/>
    </source>
</evidence>
<evidence type="ECO:0000313" key="12">
    <source>
        <dbReference type="Proteomes" id="UP000594454"/>
    </source>
</evidence>
<evidence type="ECO:0000256" key="6">
    <source>
        <dbReference type="SAM" id="Coils"/>
    </source>
</evidence>
<dbReference type="CDD" id="cd07656">
    <property type="entry name" value="F-BAR_srGAP"/>
    <property type="match status" value="1"/>
</dbReference>
<proteinExistence type="predicted"/>
<dbReference type="PROSITE" id="PS50238">
    <property type="entry name" value="RHOGAP"/>
    <property type="match status" value="1"/>
</dbReference>
<dbReference type="AlphaFoldDB" id="A0A7R8UWC3"/>
<dbReference type="InParanoid" id="A0A7R8UWC3"/>
<evidence type="ECO:0008006" key="13">
    <source>
        <dbReference type="Google" id="ProtNLM"/>
    </source>
</evidence>
<dbReference type="PROSITE" id="PS50002">
    <property type="entry name" value="SH3"/>
    <property type="match status" value="1"/>
</dbReference>
<dbReference type="InterPro" id="IPR008936">
    <property type="entry name" value="Rho_GTPase_activation_prot"/>
</dbReference>
<dbReference type="InterPro" id="IPR027267">
    <property type="entry name" value="AH/BAR_dom_sf"/>
</dbReference>
<protein>
    <recommendedName>
        <fullName evidence="13">SLIT-ROBO Rho GTPase-activating protein 1</fullName>
    </recommendedName>
</protein>
<dbReference type="Proteomes" id="UP000594454">
    <property type="component" value="Chromosome 4"/>
</dbReference>
<evidence type="ECO:0000259" key="10">
    <source>
        <dbReference type="PROSITE" id="PS51741"/>
    </source>
</evidence>
<feature type="region of interest" description="Disordered" evidence="7">
    <location>
        <begin position="1230"/>
        <end position="1257"/>
    </location>
</feature>
<dbReference type="InterPro" id="IPR000198">
    <property type="entry name" value="RhoGAP_dom"/>
</dbReference>
<dbReference type="GO" id="GO:0005096">
    <property type="term" value="F:GTPase activator activity"/>
    <property type="evidence" value="ECO:0007669"/>
    <property type="project" value="UniProtKB-KW"/>
</dbReference>
<dbReference type="Pfam" id="PF00018">
    <property type="entry name" value="SH3_1"/>
    <property type="match status" value="1"/>
</dbReference>
<gene>
    <name evidence="11" type="ORF">HERILL_LOCUS10830</name>
</gene>
<dbReference type="Gene3D" id="2.30.30.40">
    <property type="entry name" value="SH3 Domains"/>
    <property type="match status" value="1"/>
</dbReference>
<evidence type="ECO:0000256" key="2">
    <source>
        <dbReference type="ARBA" id="ARBA00022468"/>
    </source>
</evidence>
<dbReference type="Pfam" id="PF00611">
    <property type="entry name" value="FCH"/>
    <property type="match status" value="1"/>
</dbReference>
<dbReference type="PANTHER" id="PTHR14166">
    <property type="entry name" value="SLIT-ROBO RHO GTPASE ACTIVATING PROTEIN"/>
    <property type="match status" value="1"/>
</dbReference>
<evidence type="ECO:0000259" key="9">
    <source>
        <dbReference type="PROSITE" id="PS50238"/>
    </source>
</evidence>
<dbReference type="SMART" id="SM00326">
    <property type="entry name" value="SH3"/>
    <property type="match status" value="1"/>
</dbReference>
<dbReference type="InterPro" id="IPR001452">
    <property type="entry name" value="SH3_domain"/>
</dbReference>
<dbReference type="SMART" id="SM00324">
    <property type="entry name" value="RhoGAP"/>
    <property type="match status" value="1"/>
</dbReference>
<evidence type="ECO:0000256" key="1">
    <source>
        <dbReference type="ARBA" id="ARBA00022443"/>
    </source>
</evidence>
<feature type="region of interest" description="Disordered" evidence="7">
    <location>
        <begin position="900"/>
        <end position="920"/>
    </location>
</feature>
<dbReference type="GO" id="GO:0007165">
    <property type="term" value="P:signal transduction"/>
    <property type="evidence" value="ECO:0007669"/>
    <property type="project" value="InterPro"/>
</dbReference>
<evidence type="ECO:0000256" key="7">
    <source>
        <dbReference type="SAM" id="MobiDB-lite"/>
    </source>
</evidence>
<organism evidence="11 12">
    <name type="scientific">Hermetia illucens</name>
    <name type="common">Black soldier fly</name>
    <dbReference type="NCBI Taxonomy" id="343691"/>
    <lineage>
        <taxon>Eukaryota</taxon>
        <taxon>Metazoa</taxon>
        <taxon>Ecdysozoa</taxon>
        <taxon>Arthropoda</taxon>
        <taxon>Hexapoda</taxon>
        <taxon>Insecta</taxon>
        <taxon>Pterygota</taxon>
        <taxon>Neoptera</taxon>
        <taxon>Endopterygota</taxon>
        <taxon>Diptera</taxon>
        <taxon>Brachycera</taxon>
        <taxon>Stratiomyomorpha</taxon>
        <taxon>Stratiomyidae</taxon>
        <taxon>Hermetiinae</taxon>
        <taxon>Hermetia</taxon>
    </lineage>
</organism>
<dbReference type="FunFam" id="1.10.555.10:FF:000026">
    <property type="entry name" value="Rho GTPase activating protein 4"/>
    <property type="match status" value="1"/>
</dbReference>
<dbReference type="OrthoDB" id="5981864at2759"/>
<keyword evidence="3 5" id="KW-0175">Coiled coil</keyword>
<keyword evidence="1 4" id="KW-0728">SH3 domain</keyword>
<dbReference type="SUPFAM" id="SSF103657">
    <property type="entry name" value="BAR/IMD domain-like"/>
    <property type="match status" value="1"/>
</dbReference>
<evidence type="ECO:0000256" key="5">
    <source>
        <dbReference type="PROSITE-ProRule" id="PRU01077"/>
    </source>
</evidence>
<feature type="compositionally biased region" description="Basic and acidic residues" evidence="7">
    <location>
        <begin position="968"/>
        <end position="979"/>
    </location>
</feature>
<evidence type="ECO:0000313" key="11">
    <source>
        <dbReference type="EMBL" id="CAD7088182.1"/>
    </source>
</evidence>
<dbReference type="InterPro" id="IPR036028">
    <property type="entry name" value="SH3-like_dom_sf"/>
</dbReference>
<dbReference type="InterPro" id="IPR001060">
    <property type="entry name" value="FCH_dom"/>
</dbReference>
<feature type="domain" description="Rho-GAP" evidence="9">
    <location>
        <begin position="437"/>
        <end position="625"/>
    </location>
</feature>
<dbReference type="Pfam" id="PF00620">
    <property type="entry name" value="RhoGAP"/>
    <property type="match status" value="1"/>
</dbReference>
<dbReference type="CDD" id="cd11809">
    <property type="entry name" value="SH3_srGAP"/>
    <property type="match status" value="1"/>
</dbReference>
<dbReference type="CDD" id="cd04383">
    <property type="entry name" value="RhoGAP_srGAP"/>
    <property type="match status" value="1"/>
</dbReference>
<evidence type="ECO:0000256" key="3">
    <source>
        <dbReference type="ARBA" id="ARBA00023054"/>
    </source>
</evidence>
<keyword evidence="2" id="KW-0343">GTPase activation</keyword>
<feature type="domain" description="SH3" evidence="8">
    <location>
        <begin position="668"/>
        <end position="727"/>
    </location>
</feature>
<dbReference type="SUPFAM" id="SSF48350">
    <property type="entry name" value="GTPase activation domain, GAP"/>
    <property type="match status" value="1"/>
</dbReference>
<feature type="region of interest" description="Disordered" evidence="7">
    <location>
        <begin position="645"/>
        <end position="670"/>
    </location>
</feature>
<feature type="compositionally biased region" description="Acidic residues" evidence="7">
    <location>
        <begin position="653"/>
        <end position="670"/>
    </location>
</feature>
<evidence type="ECO:0000259" key="8">
    <source>
        <dbReference type="PROSITE" id="PS50002"/>
    </source>
</evidence>
<sequence length="1257" mass="142862">MNSYDVWIRAELEIDYSKSLDKLAKTLQLRHKEQKQKREQWPLFSSYACWSQLVNQTKSLSKDHAVLSEIYSVHLVARLQTVIEDVQRIYKRCREICYETHEEILRVLQELHTTTKTYHSYQTECKAAETKLRTAESQRLKLQQSIPKDKLERSKKYRLTEKEVLKRKNKYTDARLKALKAKNEYQLCLEASNTTIHKYFVEDLSDLIDCMDLGFCSMVSRAILMHVTADQGRCRAVQQNAEGLSHTIQSMDSRADKQKFLEQHSAAFMIPKRIEFQGPQGEDPIEPELQKALHQEMEQRLQLLGVRLNNLRAESEEIWKTLETAEKNLLEHLSTKDFDTSGQFGDGAFVQAKPIETGTTKLKADKQEIEDFYLSKIREYILGTSRIARLDAKAELIRNALEKDTAISCGPVVKSSIPKRKRIGRMNPSGQPKLFGGSLEEYLEATAEEIPLIMRSCIRVINLYGLHHQGIFRVSGSQVEISNFREGFERGEDPLADTTDASDINSVAGVLKLYLRELREPLFPIIYFEQFISLAKLESKREIVMGVKNFLQRLPRSVLIVLRYLFAFLNHLSEYADENMMDAYNLAICFGPTLMPAPEDKDQVQYQNQINEIIKNMIQYHEELFPKDLGGIQYEKYISDIDIDVGDSPTDQVTEDPDSEVYPSEDESDTVEATAQFDFNARSDRELSLRKGDTVVLRKQVSTDWWQGTVNGKDGLVPDKYISLKIKDEDRDKTSEHLKSSSSEESVRKRRPSGNMSINSQLSIFGQQHQQLSVVEDQALKHQQHIAQQLQQAQHQQHQQPVHMTVSTESQLQQQQHIHQLLNEKIDSIASNNKIIGGGGSGCGNNDDCDFHYDTVDNVKDKYNYHDQPHSFENSMDFLEDMNHFQYEQKKQPSEPIYAEPTKHIQPSSGPSPGPSKSAMHFDEYDGVVLRGNEPSGTLKIDAANNRRSETIKTVMSEDSGGGNHSADINRHSDGDLFRDSGGSGSEQTSADNVTSPSRKYHSKSFSLSENRIGANLNLFQQNRELWEKRAEFSTQQQSSTQSRILERKRVAPDLVMDLPLSMNKEDALRSSRDSLDTEVITSEELTSAERFASQNQCTLKKNERFSSTETFPDKKEVKLDTKTVEKPKAEVKPQEIPTTTVTRDASKDGKFEDKRSVLEEVLHIEEDLAKDHLTTSAVAGGCLSQPEMTVTTNTQTTTAGGASSIKILDQTPQLTSFKPQVRVKPQILKKPFVRPPTTPEMQRRGGGTSSSSSSQD</sequence>
<dbReference type="Gene3D" id="1.10.555.10">
    <property type="entry name" value="Rho GTPase activation protein"/>
    <property type="match status" value="1"/>
</dbReference>
<feature type="domain" description="F-BAR" evidence="10">
    <location>
        <begin position="1"/>
        <end position="256"/>
    </location>
</feature>
<reference evidence="11 12" key="1">
    <citation type="submission" date="2020-11" db="EMBL/GenBank/DDBJ databases">
        <authorList>
            <person name="Wallbank WR R."/>
            <person name="Pardo Diaz C."/>
            <person name="Kozak K."/>
            <person name="Martin S."/>
            <person name="Jiggins C."/>
            <person name="Moest M."/>
            <person name="Warren A I."/>
            <person name="Generalovic N T."/>
            <person name="Byers J.R.P. K."/>
            <person name="Montejo-Kovacevich G."/>
            <person name="Yen C E."/>
        </authorList>
    </citation>
    <scope>NUCLEOTIDE SEQUENCE [LARGE SCALE GENOMIC DNA]</scope>
</reference>